<dbReference type="EMBL" id="FNVK01000025">
    <property type="protein sequence ID" value="SEG04879.1"/>
    <property type="molecule type" value="Genomic_DNA"/>
</dbReference>
<protein>
    <submittedName>
        <fullName evidence="1">Uncharacterized protein</fullName>
    </submittedName>
</protein>
<dbReference type="Proteomes" id="UP000236751">
    <property type="component" value="Unassembled WGS sequence"/>
</dbReference>
<gene>
    <name evidence="1" type="ORF">SAMN05216403_12517</name>
</gene>
<sequence length="62" mass="6587">MIKGRTVGIFYSMSLAVALVFAGFNAAGVATAKENSYSIATVDKSNYRVAALQKSVVLTEVR</sequence>
<evidence type="ECO:0000313" key="1">
    <source>
        <dbReference type="EMBL" id="SEG04879.1"/>
    </source>
</evidence>
<dbReference type="AlphaFoldDB" id="A0A1H5WYZ6"/>
<organism evidence="1 2">
    <name type="scientific">Nitrosospira multiformis (strain ATCC 25196 / NCIMB 11849 / C 71)</name>
    <dbReference type="NCBI Taxonomy" id="323848"/>
    <lineage>
        <taxon>Bacteria</taxon>
        <taxon>Pseudomonadati</taxon>
        <taxon>Pseudomonadota</taxon>
        <taxon>Betaproteobacteria</taxon>
        <taxon>Nitrosomonadales</taxon>
        <taxon>Nitrosomonadaceae</taxon>
        <taxon>Nitrosospira</taxon>
    </lineage>
</organism>
<name>A0A1H5WYZ6_NITMU</name>
<accession>A0A1H5WYZ6</accession>
<proteinExistence type="predicted"/>
<reference evidence="1 2" key="1">
    <citation type="submission" date="2016-10" db="EMBL/GenBank/DDBJ databases">
        <authorList>
            <person name="de Groot N.N."/>
        </authorList>
    </citation>
    <scope>NUCLEOTIDE SEQUENCE [LARGE SCALE GENOMIC DNA]</scope>
    <source>
        <strain evidence="1 2">Nl13</strain>
    </source>
</reference>
<evidence type="ECO:0000313" key="2">
    <source>
        <dbReference type="Proteomes" id="UP000236751"/>
    </source>
</evidence>